<dbReference type="GO" id="GO:0006629">
    <property type="term" value="P:lipid metabolic process"/>
    <property type="evidence" value="ECO:0007669"/>
    <property type="project" value="InterPro"/>
</dbReference>
<comment type="caution">
    <text evidence="3">The sequence shown here is derived from an EMBL/GenBank/DDBJ whole genome shotgun (WGS) entry which is preliminary data.</text>
</comment>
<dbReference type="InterPro" id="IPR001087">
    <property type="entry name" value="GDSL"/>
</dbReference>
<feature type="signal peptide" evidence="2">
    <location>
        <begin position="1"/>
        <end position="21"/>
    </location>
</feature>
<dbReference type="GO" id="GO:0016298">
    <property type="term" value="F:lipase activity"/>
    <property type="evidence" value="ECO:0007669"/>
    <property type="project" value="InterPro"/>
</dbReference>
<keyword evidence="4" id="KW-1185">Reference proteome</keyword>
<dbReference type="Gene3D" id="3.40.50.1110">
    <property type="entry name" value="SGNH hydrolase"/>
    <property type="match status" value="1"/>
</dbReference>
<evidence type="ECO:0000313" key="3">
    <source>
        <dbReference type="EMBL" id="OIZ95523.1"/>
    </source>
</evidence>
<comment type="similarity">
    <text evidence="1">Belongs to the 'GDSL' lipolytic enzyme family.</text>
</comment>
<evidence type="ECO:0000256" key="2">
    <source>
        <dbReference type="SAM" id="SignalP"/>
    </source>
</evidence>
<dbReference type="EMBL" id="LUKY01000031">
    <property type="protein sequence ID" value="OIZ95523.1"/>
    <property type="molecule type" value="Genomic_DNA"/>
</dbReference>
<name>A0A1J8P930_9COXI</name>
<sequence>MKKIVLIGLPLLTNLYFCSTAAQELNTPIKLLPPIHKIYVFGDSLSDTGNLEAATLSFLPNANNYFMGRFSDGYLWIDDLAENYHTTVQDNQFIKNYAVGGATAFPYVNQVSIFHWGYYLVGSLGNQLYQFTKTYHKFEPDDLVIVWIGANDLLWAGDMYFCGKLTKACIEGQVEKPDQTIIVQRAAHVVQRQVQKMEKDGAKHIILIGLPDFSIVPRYIFQQPAIAALKKADVKSYNDKLKTFVKENQAQGHAILFYDLNKLLQGLIHNKAEQAQDKITDVVHSCLYRNQEPQAIWESMALDRYNPLSMYAVIPVFRDALSGPNYYRSGGFKEFVDKKCGNSYLFWDTLHPTKKGHFIIFQHLLNYIHSHFNLSRANTDIGFCYNLQVTNKGWYVLDVSQKNNPCGPKNTYMLKNSEKLVSVEYNKPVKFKAVLGKSITFFHLPTPIQGLGAKIKCTGTTIIDFSCKQTT</sequence>
<dbReference type="Proteomes" id="UP000183924">
    <property type="component" value="Unassembled WGS sequence"/>
</dbReference>
<evidence type="ECO:0000256" key="1">
    <source>
        <dbReference type="ARBA" id="ARBA00008668"/>
    </source>
</evidence>
<gene>
    <name evidence="3" type="ORF">A1D18_02125</name>
</gene>
<dbReference type="RefSeq" id="WP_071662182.1">
    <property type="nucleotide sequence ID" value="NZ_LUKY01000031.1"/>
</dbReference>
<dbReference type="InterPro" id="IPR008265">
    <property type="entry name" value="Lipase_GDSL_AS"/>
</dbReference>
<accession>A0A1J8P930</accession>
<dbReference type="PANTHER" id="PTHR22835:SF659">
    <property type="entry name" value="GDSL LIPASE_ACYLHYDROLASE, PUTATIVE (AFU_ORTHOLOGUE AFUA_2G00510)-RELATED"/>
    <property type="match status" value="1"/>
</dbReference>
<evidence type="ECO:0008006" key="5">
    <source>
        <dbReference type="Google" id="ProtNLM"/>
    </source>
</evidence>
<dbReference type="Pfam" id="PF00657">
    <property type="entry name" value="Lipase_GDSL"/>
    <property type="match status" value="1"/>
</dbReference>
<organism evidence="3 4">
    <name type="scientific">Candidatus Rickettsiella isopodorum</name>
    <dbReference type="NCBI Taxonomy" id="1225476"/>
    <lineage>
        <taxon>Bacteria</taxon>
        <taxon>Pseudomonadati</taxon>
        <taxon>Pseudomonadota</taxon>
        <taxon>Gammaproteobacteria</taxon>
        <taxon>Legionellales</taxon>
        <taxon>Coxiellaceae</taxon>
        <taxon>Rickettsiella</taxon>
    </lineage>
</organism>
<dbReference type="PANTHER" id="PTHR22835">
    <property type="entry name" value="ZINC FINGER FYVE DOMAIN CONTAINING PROTEIN"/>
    <property type="match status" value="1"/>
</dbReference>
<dbReference type="AlphaFoldDB" id="A0A1J8P930"/>
<dbReference type="SUPFAM" id="SSF52266">
    <property type="entry name" value="SGNH hydrolase"/>
    <property type="match status" value="1"/>
</dbReference>
<proteinExistence type="inferred from homology"/>
<reference evidence="3 4" key="1">
    <citation type="submission" date="2016-03" db="EMBL/GenBank/DDBJ databases">
        <title>Comparative genomics of Rickettsiella.</title>
        <authorList>
            <person name="Chandler C."/>
            <person name="Wang Y."/>
        </authorList>
    </citation>
    <scope>NUCLEOTIDE SEQUENCE [LARGE SCALE GENOMIC DNA]</scope>
    <source>
        <strain evidence="3 4">RCFS May 2013</strain>
    </source>
</reference>
<evidence type="ECO:0000313" key="4">
    <source>
        <dbReference type="Proteomes" id="UP000183924"/>
    </source>
</evidence>
<dbReference type="InterPro" id="IPR036514">
    <property type="entry name" value="SGNH_hydro_sf"/>
</dbReference>
<keyword evidence="2" id="KW-0732">Signal</keyword>
<dbReference type="PROSITE" id="PS01098">
    <property type="entry name" value="LIPASE_GDSL_SER"/>
    <property type="match status" value="1"/>
</dbReference>
<protein>
    <recommendedName>
        <fullName evidence="5">SGNH hydrolase-type esterase domain-containing protein</fullName>
    </recommendedName>
</protein>
<feature type="chain" id="PRO_5009649287" description="SGNH hydrolase-type esterase domain-containing protein" evidence="2">
    <location>
        <begin position="22"/>
        <end position="471"/>
    </location>
</feature>
<dbReference type="OrthoDB" id="5292073at2"/>
<dbReference type="CDD" id="cd01846">
    <property type="entry name" value="fatty_acyltransferase_like"/>
    <property type="match status" value="1"/>
</dbReference>
<dbReference type="STRING" id="1225476.A1D18_02125"/>